<evidence type="ECO:0000313" key="2">
    <source>
        <dbReference type="Proteomes" id="UP000234950"/>
    </source>
</evidence>
<sequence length="185" mass="21166">MSENHQESFEKTMGSSIDKDSIMNLANNLIKDENTFDMGSIMRMATNLLKDEKLLKDFGKLKQNASMNLPIVDESKLLPANKKVSAQAVAPEKVLDVQEELSNHFSAMKEEYFKQFAVIQTELSNDISAIETILANLFSAMKEEFTKQFLEIHAELTDLKVQNEKLVEQISYIQNNFKIKKKKNK</sequence>
<reference evidence="1 2" key="1">
    <citation type="submission" date="2017-11" db="EMBL/GenBank/DDBJ databases">
        <title>Comparitive Functional Genomics of Dry Heat Resistant strains isolated from the Viking Spacecraft.</title>
        <authorList>
            <person name="Seuylemezian A."/>
            <person name="Cooper K."/>
            <person name="Vaishampayan P."/>
        </authorList>
    </citation>
    <scope>NUCLEOTIDE SEQUENCE [LARGE SCALE GENOMIC DNA]</scope>
    <source>
        <strain evidence="1 2">V32-6</strain>
    </source>
</reference>
<keyword evidence="2" id="KW-1185">Reference proteome</keyword>
<proteinExistence type="predicted"/>
<comment type="caution">
    <text evidence="1">The sequence shown here is derived from an EMBL/GenBank/DDBJ whole genome shotgun (WGS) entry which is preliminary data.</text>
</comment>
<accession>A0A2N5HNR5</accession>
<dbReference type="EMBL" id="PGVE01000028">
    <property type="protein sequence ID" value="PLS07154.1"/>
    <property type="molecule type" value="Genomic_DNA"/>
</dbReference>
<organism evidence="1 2">
    <name type="scientific">Neobacillus cucumis</name>
    <dbReference type="NCBI Taxonomy" id="1740721"/>
    <lineage>
        <taxon>Bacteria</taxon>
        <taxon>Bacillati</taxon>
        <taxon>Bacillota</taxon>
        <taxon>Bacilli</taxon>
        <taxon>Bacillales</taxon>
        <taxon>Bacillaceae</taxon>
        <taxon>Neobacillus</taxon>
    </lineage>
</organism>
<evidence type="ECO:0000313" key="1">
    <source>
        <dbReference type="EMBL" id="PLS07154.1"/>
    </source>
</evidence>
<dbReference type="OrthoDB" id="2880537at2"/>
<dbReference type="AlphaFoldDB" id="A0A2N5HNR5"/>
<gene>
    <name evidence="1" type="ORF">CVD27_05595</name>
</gene>
<name>A0A2N5HNR5_9BACI</name>
<dbReference type="RefSeq" id="WP_101646895.1">
    <property type="nucleotide sequence ID" value="NZ_PGVE01000028.1"/>
</dbReference>
<protein>
    <submittedName>
        <fullName evidence="1">Uncharacterized protein</fullName>
    </submittedName>
</protein>
<dbReference type="Proteomes" id="UP000234950">
    <property type="component" value="Unassembled WGS sequence"/>
</dbReference>